<evidence type="ECO:0000313" key="1">
    <source>
        <dbReference type="EMBL" id="RDI43869.1"/>
    </source>
</evidence>
<accession>A0A370GKR0</accession>
<name>A0A370GKR0_9NOCA</name>
<gene>
    <name evidence="1" type="ORF">DFR68_11849</name>
</gene>
<dbReference type="AlphaFoldDB" id="A0A370GKR0"/>
<evidence type="ECO:0000313" key="2">
    <source>
        <dbReference type="Proteomes" id="UP000255355"/>
    </source>
</evidence>
<protein>
    <submittedName>
        <fullName evidence="1">Uncharacterized protein</fullName>
    </submittedName>
</protein>
<dbReference type="RefSeq" id="WP_068024077.1">
    <property type="nucleotide sequence ID" value="NZ_QQAZ01000018.1"/>
</dbReference>
<reference evidence="1 2" key="1">
    <citation type="submission" date="2018-07" db="EMBL/GenBank/DDBJ databases">
        <title>Genomic Encyclopedia of Type Strains, Phase IV (KMG-IV): sequencing the most valuable type-strain genomes for metagenomic binning, comparative biology and taxonomic classification.</title>
        <authorList>
            <person name="Goeker M."/>
        </authorList>
    </citation>
    <scope>NUCLEOTIDE SEQUENCE [LARGE SCALE GENOMIC DNA]</scope>
    <source>
        <strain evidence="1 2">DSM 44952</strain>
    </source>
</reference>
<dbReference type="OrthoDB" id="4539408at2"/>
<dbReference type="EMBL" id="QQAZ01000018">
    <property type="protein sequence ID" value="RDI43869.1"/>
    <property type="molecule type" value="Genomic_DNA"/>
</dbReference>
<comment type="caution">
    <text evidence="1">The sequence shown here is derived from an EMBL/GenBank/DDBJ whole genome shotgun (WGS) entry which is preliminary data.</text>
</comment>
<proteinExistence type="predicted"/>
<sequence length="213" mass="23755">MITRNSHRWVPTGEADMVELRDPVSGRAVQIVRPASDELPGELLVETEELVFRWANLATQADAEAEFDARDATTVLRTLSWLGALWAVVCETRLGKSADCIIRDLDYRGGWRQIRSADEARLWDGLTQRVRLGALAALTEDPRAVEAYHSACTDPPDVGPVLVQHTLIHLDAFSQDMQRHELHAQGLAAALVAHTDPLPAPRRRLCFRPAHPY</sequence>
<organism evidence="1 2">
    <name type="scientific">Nocardia mexicana</name>
    <dbReference type="NCBI Taxonomy" id="279262"/>
    <lineage>
        <taxon>Bacteria</taxon>
        <taxon>Bacillati</taxon>
        <taxon>Actinomycetota</taxon>
        <taxon>Actinomycetes</taxon>
        <taxon>Mycobacteriales</taxon>
        <taxon>Nocardiaceae</taxon>
        <taxon>Nocardia</taxon>
    </lineage>
</organism>
<keyword evidence="2" id="KW-1185">Reference proteome</keyword>
<dbReference type="Proteomes" id="UP000255355">
    <property type="component" value="Unassembled WGS sequence"/>
</dbReference>